<feature type="chain" id="PRO_5002435169" evidence="1">
    <location>
        <begin position="23"/>
        <end position="56"/>
    </location>
</feature>
<reference evidence="2" key="2">
    <citation type="journal article" date="2015" name="Fish Shellfish Immunol.">
        <title>Early steps in the European eel (Anguilla anguilla)-Vibrio vulnificus interaction in the gills: Role of the RtxA13 toxin.</title>
        <authorList>
            <person name="Callol A."/>
            <person name="Pajuelo D."/>
            <person name="Ebbesson L."/>
            <person name="Teles M."/>
            <person name="MacKenzie S."/>
            <person name="Amaro C."/>
        </authorList>
    </citation>
    <scope>NUCLEOTIDE SEQUENCE</scope>
</reference>
<protein>
    <submittedName>
        <fullName evidence="2">Uncharacterized protein</fullName>
    </submittedName>
</protein>
<name>A0A0E9XRT3_ANGAN</name>
<accession>A0A0E9XRT3</accession>
<evidence type="ECO:0000313" key="2">
    <source>
        <dbReference type="EMBL" id="JAI05335.1"/>
    </source>
</evidence>
<keyword evidence="1" id="KW-0732">Signal</keyword>
<dbReference type="AlphaFoldDB" id="A0A0E9XRT3"/>
<evidence type="ECO:0000256" key="1">
    <source>
        <dbReference type="SAM" id="SignalP"/>
    </source>
</evidence>
<reference evidence="2" key="1">
    <citation type="submission" date="2014-11" db="EMBL/GenBank/DDBJ databases">
        <authorList>
            <person name="Amaro Gonzalez C."/>
        </authorList>
    </citation>
    <scope>NUCLEOTIDE SEQUENCE</scope>
</reference>
<organism evidence="2">
    <name type="scientific">Anguilla anguilla</name>
    <name type="common">European freshwater eel</name>
    <name type="synonym">Muraena anguilla</name>
    <dbReference type="NCBI Taxonomy" id="7936"/>
    <lineage>
        <taxon>Eukaryota</taxon>
        <taxon>Metazoa</taxon>
        <taxon>Chordata</taxon>
        <taxon>Craniata</taxon>
        <taxon>Vertebrata</taxon>
        <taxon>Euteleostomi</taxon>
        <taxon>Actinopterygii</taxon>
        <taxon>Neopterygii</taxon>
        <taxon>Teleostei</taxon>
        <taxon>Anguilliformes</taxon>
        <taxon>Anguillidae</taxon>
        <taxon>Anguilla</taxon>
    </lineage>
</organism>
<feature type="signal peptide" evidence="1">
    <location>
        <begin position="1"/>
        <end position="22"/>
    </location>
</feature>
<proteinExistence type="predicted"/>
<dbReference type="EMBL" id="GBXM01003243">
    <property type="protein sequence ID" value="JAI05335.1"/>
    <property type="molecule type" value="Transcribed_RNA"/>
</dbReference>
<sequence length="56" mass="6377">MAINTGVCFMCVLYCTVQSVFTKCVNNDQKSVLHSRDNIKRLDTSFFPLNFEANVN</sequence>